<dbReference type="AlphaFoldDB" id="A0A1X7T1B5"/>
<evidence type="ECO:0000256" key="5">
    <source>
        <dbReference type="ARBA" id="ARBA00022759"/>
    </source>
</evidence>
<dbReference type="FunFam" id="3.10.10.10:FF:000007">
    <property type="entry name" value="Retrovirus-related Pol polyprotein from transposon 17.6-like Protein"/>
    <property type="match status" value="1"/>
</dbReference>
<name>A0A1X7T1B5_AMPQE</name>
<dbReference type="PANTHER" id="PTHR33064">
    <property type="entry name" value="POL PROTEIN"/>
    <property type="match status" value="1"/>
</dbReference>
<proteinExistence type="predicted"/>
<dbReference type="EnsemblMetazoa" id="Aqu2.1.08003_001">
    <property type="protein sequence ID" value="Aqu2.1.08003_001"/>
    <property type="gene ID" value="Aqu2.1.08003"/>
</dbReference>
<keyword evidence="3" id="KW-0548">Nucleotidyltransferase</keyword>
<dbReference type="InParanoid" id="A0A1X7T1B5"/>
<keyword evidence="4" id="KW-0540">Nuclease</keyword>
<dbReference type="PANTHER" id="PTHR33064:SF37">
    <property type="entry name" value="RIBONUCLEASE H"/>
    <property type="match status" value="1"/>
</dbReference>
<dbReference type="PROSITE" id="PS50878">
    <property type="entry name" value="RT_POL"/>
    <property type="match status" value="1"/>
</dbReference>
<dbReference type="Pfam" id="PF00078">
    <property type="entry name" value="RVT_1"/>
    <property type="match status" value="1"/>
</dbReference>
<dbReference type="SUPFAM" id="SSF56672">
    <property type="entry name" value="DNA/RNA polymerases"/>
    <property type="match status" value="1"/>
</dbReference>
<evidence type="ECO:0000256" key="7">
    <source>
        <dbReference type="ARBA" id="ARBA00022918"/>
    </source>
</evidence>
<evidence type="ECO:0000256" key="1">
    <source>
        <dbReference type="ARBA" id="ARBA00022670"/>
    </source>
</evidence>
<dbReference type="GO" id="GO:0003964">
    <property type="term" value="F:RNA-directed DNA polymerase activity"/>
    <property type="evidence" value="ECO:0007669"/>
    <property type="project" value="UniProtKB-KW"/>
</dbReference>
<accession>A0A1X7T1B5</accession>
<sequence length="252" mass="28437">MVKEMLDGGIVTKLTSPWASPVVIVRKKDGGLHFCLDYQCKNAVTHNNVFPLPWIDDLLDQLQGKCVFSTFDAICGYWQIPVRPDSKEKTAFVTHEGLFQFEVMPFGLCNAPATFQRLMQKILIGLSNYCIVYIGDILIFSRNFDEHRLHLKEVFGRLEKYGLKLHYQKCKLALPKIECLGHAVSAEGVQPNSGKIDAIKLFPTPTCVKLLKGFIGLCSYYHKFVPGFARIASLLHQLLKKNVPFQMTGLVS</sequence>
<reference evidence="9" key="1">
    <citation type="submission" date="2017-05" db="UniProtKB">
        <authorList>
            <consortium name="EnsemblMetazoa"/>
        </authorList>
    </citation>
    <scope>IDENTIFICATION</scope>
</reference>
<keyword evidence="7" id="KW-0695">RNA-directed DNA polymerase</keyword>
<evidence type="ECO:0000256" key="6">
    <source>
        <dbReference type="ARBA" id="ARBA00022801"/>
    </source>
</evidence>
<dbReference type="Gene3D" id="3.30.70.270">
    <property type="match status" value="2"/>
</dbReference>
<feature type="domain" description="Reverse transcriptase" evidence="8">
    <location>
        <begin position="1"/>
        <end position="184"/>
    </location>
</feature>
<evidence type="ECO:0000313" key="9">
    <source>
        <dbReference type="EnsemblMetazoa" id="Aqu2.1.08003_001"/>
    </source>
</evidence>
<dbReference type="CDD" id="cd01647">
    <property type="entry name" value="RT_LTR"/>
    <property type="match status" value="1"/>
</dbReference>
<dbReference type="GO" id="GO:0006508">
    <property type="term" value="P:proteolysis"/>
    <property type="evidence" value="ECO:0007669"/>
    <property type="project" value="UniProtKB-KW"/>
</dbReference>
<keyword evidence="5" id="KW-0255">Endonuclease</keyword>
<dbReference type="GO" id="GO:0008233">
    <property type="term" value="F:peptidase activity"/>
    <property type="evidence" value="ECO:0007669"/>
    <property type="project" value="UniProtKB-KW"/>
</dbReference>
<dbReference type="InterPro" id="IPR051320">
    <property type="entry name" value="Viral_Replic_Matur_Polypro"/>
</dbReference>
<dbReference type="Gene3D" id="3.10.10.10">
    <property type="entry name" value="HIV Type 1 Reverse Transcriptase, subunit A, domain 1"/>
    <property type="match status" value="1"/>
</dbReference>
<keyword evidence="2" id="KW-0808">Transferase</keyword>
<dbReference type="eggNOG" id="KOG0017">
    <property type="taxonomic scope" value="Eukaryota"/>
</dbReference>
<dbReference type="OrthoDB" id="775972at2759"/>
<keyword evidence="1" id="KW-0645">Protease</keyword>
<evidence type="ECO:0000256" key="3">
    <source>
        <dbReference type="ARBA" id="ARBA00022695"/>
    </source>
</evidence>
<protein>
    <recommendedName>
        <fullName evidence="8">Reverse transcriptase domain-containing protein</fullName>
    </recommendedName>
</protein>
<organism evidence="9">
    <name type="scientific">Amphimedon queenslandica</name>
    <name type="common">Sponge</name>
    <dbReference type="NCBI Taxonomy" id="400682"/>
    <lineage>
        <taxon>Eukaryota</taxon>
        <taxon>Metazoa</taxon>
        <taxon>Porifera</taxon>
        <taxon>Demospongiae</taxon>
        <taxon>Heteroscleromorpha</taxon>
        <taxon>Haplosclerida</taxon>
        <taxon>Niphatidae</taxon>
        <taxon>Amphimedon</taxon>
    </lineage>
</organism>
<dbReference type="GO" id="GO:0004519">
    <property type="term" value="F:endonuclease activity"/>
    <property type="evidence" value="ECO:0007669"/>
    <property type="project" value="UniProtKB-KW"/>
</dbReference>
<dbReference type="InterPro" id="IPR043502">
    <property type="entry name" value="DNA/RNA_pol_sf"/>
</dbReference>
<keyword evidence="6" id="KW-0378">Hydrolase</keyword>
<dbReference type="InterPro" id="IPR000477">
    <property type="entry name" value="RT_dom"/>
</dbReference>
<evidence type="ECO:0000256" key="2">
    <source>
        <dbReference type="ARBA" id="ARBA00022679"/>
    </source>
</evidence>
<evidence type="ECO:0000259" key="8">
    <source>
        <dbReference type="PROSITE" id="PS50878"/>
    </source>
</evidence>
<evidence type="ECO:0000256" key="4">
    <source>
        <dbReference type="ARBA" id="ARBA00022722"/>
    </source>
</evidence>
<dbReference type="InterPro" id="IPR043128">
    <property type="entry name" value="Rev_trsase/Diguanyl_cyclase"/>
</dbReference>